<evidence type="ECO:0000256" key="1">
    <source>
        <dbReference type="SAM" id="SignalP"/>
    </source>
</evidence>
<evidence type="ECO:0008006" key="4">
    <source>
        <dbReference type="Google" id="ProtNLM"/>
    </source>
</evidence>
<organism evidence="2 3">
    <name type="scientific">Dactylellina haptotyla (strain CBS 200.50)</name>
    <name type="common">Nematode-trapping fungus</name>
    <name type="synonym">Monacrosporium haptotylum</name>
    <dbReference type="NCBI Taxonomy" id="1284197"/>
    <lineage>
        <taxon>Eukaryota</taxon>
        <taxon>Fungi</taxon>
        <taxon>Dikarya</taxon>
        <taxon>Ascomycota</taxon>
        <taxon>Pezizomycotina</taxon>
        <taxon>Orbiliomycetes</taxon>
        <taxon>Orbiliales</taxon>
        <taxon>Orbiliaceae</taxon>
        <taxon>Dactylellina</taxon>
    </lineage>
</organism>
<feature type="chain" id="PRO_5004547378" description="EGF-like domain-containing protein" evidence="1">
    <location>
        <begin position="27"/>
        <end position="298"/>
    </location>
</feature>
<dbReference type="AlphaFoldDB" id="S7ZX87"/>
<keyword evidence="1" id="KW-0732">Signal</keyword>
<feature type="signal peptide" evidence="1">
    <location>
        <begin position="1"/>
        <end position="26"/>
    </location>
</feature>
<protein>
    <recommendedName>
        <fullName evidence="4">EGF-like domain-containing protein</fullName>
    </recommendedName>
</protein>
<accession>S7ZX87</accession>
<dbReference type="HOGENOM" id="CLU_915337_0_0_1"/>
<dbReference type="Proteomes" id="UP000015100">
    <property type="component" value="Unassembled WGS sequence"/>
</dbReference>
<dbReference type="EMBL" id="AQGS01001233">
    <property type="protein sequence ID" value="EPS35079.1"/>
    <property type="molecule type" value="Genomic_DNA"/>
</dbReference>
<keyword evidence="3" id="KW-1185">Reference proteome</keyword>
<proteinExistence type="predicted"/>
<gene>
    <name evidence="2" type="ORF">H072_11598</name>
</gene>
<evidence type="ECO:0000313" key="2">
    <source>
        <dbReference type="EMBL" id="EPS35079.1"/>
    </source>
</evidence>
<name>S7ZX87_DACHA</name>
<sequence>MGIKTSTLGSISFFLVSLSYIHSTAGSPITKALSIRDGPLIPEGKSDPTVRWGAKEWNDKSWYEEFCTLGIYENGITEFRGGWWEGAPLGRVIYQNQASNPFNNNCMNVKDLQPKLDATISSYKVTGWCECEFYGGENCDEATGRFTAYNRYDPTLWLNGPDDNAIKSIRCWATQHQEDFHTCDLKLIDFSSEHNGRNGPTPTEEGGVRTNIFSETLFGGDLASCRRPNANEKYRDFILTEAVVAGCTCAFFSDENCSVNVVQSGNMGTERTPGTYQPGYKSYMCFYPFGIPYTPRRN</sequence>
<reference evidence="2 3" key="1">
    <citation type="journal article" date="2013" name="PLoS Genet.">
        <title>Genomic mechanisms accounting for the adaptation to parasitism in nematode-trapping fungi.</title>
        <authorList>
            <person name="Meerupati T."/>
            <person name="Andersson K.M."/>
            <person name="Friman E."/>
            <person name="Kumar D."/>
            <person name="Tunlid A."/>
            <person name="Ahren D."/>
        </authorList>
    </citation>
    <scope>NUCLEOTIDE SEQUENCE [LARGE SCALE GENOMIC DNA]</scope>
    <source>
        <strain evidence="2 3">CBS 200.50</strain>
    </source>
</reference>
<reference evidence="3" key="2">
    <citation type="submission" date="2013-04" db="EMBL/GenBank/DDBJ databases">
        <title>Genomic mechanisms accounting for the adaptation to parasitism in nematode-trapping fungi.</title>
        <authorList>
            <person name="Ahren D.G."/>
        </authorList>
    </citation>
    <scope>NUCLEOTIDE SEQUENCE [LARGE SCALE GENOMIC DNA]</scope>
    <source>
        <strain evidence="3">CBS 200.50</strain>
    </source>
</reference>
<dbReference type="OrthoDB" id="5307036at2759"/>
<evidence type="ECO:0000313" key="3">
    <source>
        <dbReference type="Proteomes" id="UP000015100"/>
    </source>
</evidence>
<comment type="caution">
    <text evidence="2">The sequence shown here is derived from an EMBL/GenBank/DDBJ whole genome shotgun (WGS) entry which is preliminary data.</text>
</comment>